<dbReference type="EMBL" id="JBIMSN010000034">
    <property type="protein sequence ID" value="MFH5228731.1"/>
    <property type="molecule type" value="Genomic_DNA"/>
</dbReference>
<evidence type="ECO:0000313" key="2">
    <source>
        <dbReference type="EMBL" id="MFH5242766.1"/>
    </source>
</evidence>
<proteinExistence type="predicted"/>
<sequence length="95" mass="10364">MSGPDGIDWAWAQRTSGNLDRRQKLQLSATLARSLPAFTLSAVRTRVGLRGSGSLDFAAARVDELLQRHPRLGLKKHMAAAWLDESKAVPNGRAN</sequence>
<dbReference type="Proteomes" id="UP001609176">
    <property type="component" value="Unassembled WGS sequence"/>
</dbReference>
<gene>
    <name evidence="2" type="ORF">ACHIPV_12850</name>
    <name evidence="1" type="ORF">ACHIRB_09120</name>
</gene>
<dbReference type="Proteomes" id="UP001609219">
    <property type="component" value="Unassembled WGS sequence"/>
</dbReference>
<comment type="caution">
    <text evidence="1">The sequence shown here is derived from an EMBL/GenBank/DDBJ whole genome shotgun (WGS) entry which is preliminary data.</text>
</comment>
<protein>
    <submittedName>
        <fullName evidence="1">Uncharacterized protein</fullName>
    </submittedName>
</protein>
<dbReference type="RefSeq" id="WP_395124603.1">
    <property type="nucleotide sequence ID" value="NZ_JBIMSN010000034.1"/>
</dbReference>
<evidence type="ECO:0000313" key="1">
    <source>
        <dbReference type="EMBL" id="MFH5228731.1"/>
    </source>
</evidence>
<evidence type="ECO:0000313" key="4">
    <source>
        <dbReference type="Proteomes" id="UP001609219"/>
    </source>
</evidence>
<keyword evidence="4" id="KW-1185">Reference proteome</keyword>
<reference evidence="3 4" key="1">
    <citation type="submission" date="2024-10" db="EMBL/GenBank/DDBJ databases">
        <authorList>
            <person name="Riesco R."/>
        </authorList>
    </citation>
    <scope>NUCLEOTIDE SEQUENCE [LARGE SCALE GENOMIC DNA]</scope>
    <source>
        <strain evidence="2 3">NCIMB 15448</strain>
        <strain evidence="1 4">NCIMB 15450</strain>
    </source>
</reference>
<dbReference type="EMBL" id="JBIMSP010000017">
    <property type="protein sequence ID" value="MFH5242766.1"/>
    <property type="molecule type" value="Genomic_DNA"/>
</dbReference>
<organism evidence="1 4">
    <name type="scientific">Antrihabitans spumae</name>
    <dbReference type="NCBI Taxonomy" id="3373370"/>
    <lineage>
        <taxon>Bacteria</taxon>
        <taxon>Bacillati</taxon>
        <taxon>Actinomycetota</taxon>
        <taxon>Actinomycetes</taxon>
        <taxon>Mycobacteriales</taxon>
        <taxon>Nocardiaceae</taxon>
        <taxon>Antrihabitans</taxon>
    </lineage>
</organism>
<evidence type="ECO:0000313" key="3">
    <source>
        <dbReference type="Proteomes" id="UP001609176"/>
    </source>
</evidence>
<name>A0ABW7K4H7_9NOCA</name>
<accession>A0ABW7K4H7</accession>